<dbReference type="InterPro" id="IPR038849">
    <property type="entry name" value="ARL2BP"/>
</dbReference>
<dbReference type="InterPro" id="IPR023379">
    <property type="entry name" value="BART_dom"/>
</dbReference>
<comment type="subcellular location">
    <subcellularLocation>
        <location evidence="1">Cytoplasm</location>
        <location evidence="1">Cytoskeleton</location>
        <location evidence="1">Cilium basal body</location>
    </subcellularLocation>
    <subcellularLocation>
        <location evidence="3">Cytoplasm</location>
        <location evidence="3">Cytoskeleton</location>
        <location evidence="3">Microtubule organizing center</location>
        <location evidence="3">Centrosome</location>
    </subcellularLocation>
    <subcellularLocation>
        <location evidence="4">Mitochondrion intermembrane space</location>
    </subcellularLocation>
    <subcellularLocation>
        <location evidence="2">Nucleus</location>
    </subcellularLocation>
</comment>
<dbReference type="GO" id="GO:0005758">
    <property type="term" value="C:mitochondrial intermembrane space"/>
    <property type="evidence" value="ECO:0007669"/>
    <property type="project" value="UniProtKB-SubCell"/>
</dbReference>
<reference evidence="15 16" key="1">
    <citation type="journal article" date="2009" name="Science">
        <title>Green evolution and dynamic adaptations revealed by genomes of the marine picoeukaryotes Micromonas.</title>
        <authorList>
            <person name="Worden A.Z."/>
            <person name="Lee J.H."/>
            <person name="Mock T."/>
            <person name="Rouze P."/>
            <person name="Simmons M.P."/>
            <person name="Aerts A.L."/>
            <person name="Allen A.E."/>
            <person name="Cuvelier M.L."/>
            <person name="Derelle E."/>
            <person name="Everett M.V."/>
            <person name="Foulon E."/>
            <person name="Grimwood J."/>
            <person name="Gundlach H."/>
            <person name="Henrissat B."/>
            <person name="Napoli C."/>
            <person name="McDonald S.M."/>
            <person name="Parker M.S."/>
            <person name="Rombauts S."/>
            <person name="Salamov A."/>
            <person name="Von Dassow P."/>
            <person name="Badger J.H."/>
            <person name="Coutinho P.M."/>
            <person name="Demir E."/>
            <person name="Dubchak I."/>
            <person name="Gentemann C."/>
            <person name="Eikrem W."/>
            <person name="Gready J.E."/>
            <person name="John U."/>
            <person name="Lanier W."/>
            <person name="Lindquist E.A."/>
            <person name="Lucas S."/>
            <person name="Mayer K.F."/>
            <person name="Moreau H."/>
            <person name="Not F."/>
            <person name="Otillar R."/>
            <person name="Panaud O."/>
            <person name="Pangilinan J."/>
            <person name="Paulsen I."/>
            <person name="Piegu B."/>
            <person name="Poliakov A."/>
            <person name="Robbens S."/>
            <person name="Schmutz J."/>
            <person name="Toulza E."/>
            <person name="Wyss T."/>
            <person name="Zelensky A."/>
            <person name="Zhou K."/>
            <person name="Armbrust E.V."/>
            <person name="Bhattacharya D."/>
            <person name="Goodenough U.W."/>
            <person name="Van de Peer Y."/>
            <person name="Grigoriev I.V."/>
        </authorList>
    </citation>
    <scope>NUCLEOTIDE SEQUENCE [LARGE SCALE GENOMIC DNA]</scope>
    <source>
        <strain evidence="15 16">CCMP1545</strain>
    </source>
</reference>
<proteinExistence type="inferred from homology"/>
<evidence type="ECO:0000313" key="16">
    <source>
        <dbReference type="Proteomes" id="UP000001876"/>
    </source>
</evidence>
<dbReference type="GO" id="GO:0051457">
    <property type="term" value="P:maintenance of protein location in nucleus"/>
    <property type="evidence" value="ECO:0007669"/>
    <property type="project" value="TreeGrafter"/>
</dbReference>
<keyword evidence="10" id="KW-0206">Cytoskeleton</keyword>
<dbReference type="Gene3D" id="1.20.1520.10">
    <property type="entry name" value="ADP-ribosylation factor-like 2-binding protein, domain"/>
    <property type="match status" value="1"/>
</dbReference>
<evidence type="ECO:0000313" key="15">
    <source>
        <dbReference type="EMBL" id="EEH56095.1"/>
    </source>
</evidence>
<organism evidence="16">
    <name type="scientific">Micromonas pusilla (strain CCMP1545)</name>
    <name type="common">Picoplanktonic green alga</name>
    <dbReference type="NCBI Taxonomy" id="564608"/>
    <lineage>
        <taxon>Eukaryota</taxon>
        <taxon>Viridiplantae</taxon>
        <taxon>Chlorophyta</taxon>
        <taxon>Mamiellophyceae</taxon>
        <taxon>Mamiellales</taxon>
        <taxon>Mamiellaceae</taxon>
        <taxon>Micromonas</taxon>
    </lineage>
</organism>
<evidence type="ECO:0000256" key="11">
    <source>
        <dbReference type="ARBA" id="ARBA00023242"/>
    </source>
</evidence>
<dbReference type="GO" id="GO:0005634">
    <property type="term" value="C:nucleus"/>
    <property type="evidence" value="ECO:0007669"/>
    <property type="project" value="UniProtKB-SubCell"/>
</dbReference>
<accession>C1MW29</accession>
<keyword evidence="7" id="KW-0963">Cytoplasm</keyword>
<dbReference type="GeneID" id="9685292"/>
<evidence type="ECO:0000256" key="6">
    <source>
        <dbReference type="ARBA" id="ARBA00014849"/>
    </source>
</evidence>
<name>C1MW29_MICPC</name>
<dbReference type="OrthoDB" id="302784at2759"/>
<evidence type="ECO:0000259" key="14">
    <source>
        <dbReference type="Pfam" id="PF11527"/>
    </source>
</evidence>
<keyword evidence="12" id="KW-0966">Cell projection</keyword>
<dbReference type="EMBL" id="GG663741">
    <property type="protein sequence ID" value="EEH56095.1"/>
    <property type="molecule type" value="Genomic_DNA"/>
</dbReference>
<keyword evidence="16" id="KW-1185">Reference proteome</keyword>
<dbReference type="RefSeq" id="XP_003060143.1">
    <property type="nucleotide sequence ID" value="XM_003060097.1"/>
</dbReference>
<feature type="region of interest" description="Disordered" evidence="13">
    <location>
        <begin position="15"/>
        <end position="53"/>
    </location>
</feature>
<evidence type="ECO:0000256" key="12">
    <source>
        <dbReference type="ARBA" id="ARBA00023273"/>
    </source>
</evidence>
<evidence type="ECO:0000256" key="10">
    <source>
        <dbReference type="ARBA" id="ARBA00023212"/>
    </source>
</evidence>
<feature type="compositionally biased region" description="Acidic residues" evidence="13">
    <location>
        <begin position="252"/>
        <end position="265"/>
    </location>
</feature>
<protein>
    <recommendedName>
        <fullName evidence="6">ADP-ribosylation factor-like protein 2-binding protein</fullName>
    </recommendedName>
</protein>
<dbReference type="PANTHER" id="PTHR15487:SF4">
    <property type="entry name" value="ADP-RIBOSYLATION FACTOR-LIKE PROTEIN 2-BINDING PROTEIN"/>
    <property type="match status" value="1"/>
</dbReference>
<evidence type="ECO:0000256" key="9">
    <source>
        <dbReference type="ARBA" id="ARBA00023128"/>
    </source>
</evidence>
<dbReference type="InterPro" id="IPR042541">
    <property type="entry name" value="BART_sf"/>
</dbReference>
<evidence type="ECO:0000256" key="4">
    <source>
        <dbReference type="ARBA" id="ARBA00004569"/>
    </source>
</evidence>
<dbReference type="KEGG" id="mpp:MICPUCDRAFT_59603"/>
<dbReference type="STRING" id="564608.C1MW29"/>
<comment type="similarity">
    <text evidence="5">Belongs to the ARL2BP family.</text>
</comment>
<feature type="region of interest" description="Disordered" evidence="13">
    <location>
        <begin position="240"/>
        <end position="279"/>
    </location>
</feature>
<evidence type="ECO:0000256" key="2">
    <source>
        <dbReference type="ARBA" id="ARBA00004123"/>
    </source>
</evidence>
<dbReference type="Pfam" id="PF11527">
    <property type="entry name" value="ARL2_Bind_BART"/>
    <property type="match status" value="1"/>
</dbReference>
<evidence type="ECO:0000256" key="3">
    <source>
        <dbReference type="ARBA" id="ARBA00004300"/>
    </source>
</evidence>
<dbReference type="AlphaFoldDB" id="C1MW29"/>
<dbReference type="eggNOG" id="ENOG502RYJD">
    <property type="taxonomic scope" value="Eukaryota"/>
</dbReference>
<keyword evidence="8" id="KW-0969">Cilium</keyword>
<sequence>MNVFSRESRFEHNCFSKRHRDREVHNAPARSPDATPGGDSLEEQRKGSARAMDEDCADFTITNEDPVDEETAKFDAIVGALEELLASEAFAAAQSAFLRRHCDVFEDTEENKLEYTTLFDEYTSALEDAMETSLGAAVEGFDMAEFAEMLAKREGTGELDGDAFDLLMTLSSFDAFKELMLAYKAEKHGVGVFAEGEGEGGGGLGGLGVEGVGGGAFAVGGGGLNIGSVADGAEGASFSVGVSVSPAKEREEEMLDGDERPDLDDGLVITRGPGGEEGP</sequence>
<dbReference type="Proteomes" id="UP000001876">
    <property type="component" value="Unassembled WGS sequence"/>
</dbReference>
<evidence type="ECO:0000256" key="1">
    <source>
        <dbReference type="ARBA" id="ARBA00004120"/>
    </source>
</evidence>
<keyword evidence="11" id="KW-0539">Nucleus</keyword>
<evidence type="ECO:0000256" key="5">
    <source>
        <dbReference type="ARBA" id="ARBA00009880"/>
    </source>
</evidence>
<keyword evidence="9" id="KW-0496">Mitochondrion</keyword>
<evidence type="ECO:0000256" key="8">
    <source>
        <dbReference type="ARBA" id="ARBA00023069"/>
    </source>
</evidence>
<gene>
    <name evidence="15" type="ORF">MICPUCDRAFT_59603</name>
</gene>
<feature type="domain" description="BART" evidence="14">
    <location>
        <begin position="73"/>
        <end position="188"/>
    </location>
</feature>
<dbReference type="PANTHER" id="PTHR15487">
    <property type="entry name" value="ADP-RIBOSYLATION FACTOR-LIKE PROTEIN 2-BINDING PROTEIN"/>
    <property type="match status" value="1"/>
</dbReference>
<evidence type="ECO:0000256" key="7">
    <source>
        <dbReference type="ARBA" id="ARBA00022490"/>
    </source>
</evidence>
<evidence type="ECO:0000256" key="13">
    <source>
        <dbReference type="SAM" id="MobiDB-lite"/>
    </source>
</evidence>